<evidence type="ECO:0000313" key="5">
    <source>
        <dbReference type="Proteomes" id="UP001274896"/>
    </source>
</evidence>
<dbReference type="EMBL" id="JAUCMX010000006">
    <property type="protein sequence ID" value="KAK3543665.1"/>
    <property type="molecule type" value="Genomic_DNA"/>
</dbReference>
<evidence type="ECO:0000256" key="1">
    <source>
        <dbReference type="SAM" id="MobiDB-lite"/>
    </source>
</evidence>
<dbReference type="SMART" id="SM00217">
    <property type="entry name" value="WAP"/>
    <property type="match status" value="1"/>
</dbReference>
<feature type="domain" description="WAP" evidence="3">
    <location>
        <begin position="149"/>
        <end position="198"/>
    </location>
</feature>
<dbReference type="SMART" id="SM00060">
    <property type="entry name" value="FN3"/>
    <property type="match status" value="4"/>
</dbReference>
<dbReference type="GO" id="GO:0005576">
    <property type="term" value="C:extracellular region"/>
    <property type="evidence" value="ECO:0007669"/>
    <property type="project" value="InterPro"/>
</dbReference>
<feature type="domain" description="Fibronectin type-III" evidence="2">
    <location>
        <begin position="686"/>
        <end position="792"/>
    </location>
</feature>
<dbReference type="PROSITE" id="PS50853">
    <property type="entry name" value="FN3"/>
    <property type="match status" value="3"/>
</dbReference>
<dbReference type="GO" id="GO:0030414">
    <property type="term" value="F:peptidase inhibitor activity"/>
    <property type="evidence" value="ECO:0007669"/>
    <property type="project" value="InterPro"/>
</dbReference>
<protein>
    <recommendedName>
        <fullName evidence="6">Anosmin 1</fullName>
    </recommendedName>
</protein>
<dbReference type="Gene3D" id="4.10.75.10">
    <property type="entry name" value="Elafin-like"/>
    <property type="match status" value="1"/>
</dbReference>
<organism evidence="4 5">
    <name type="scientific">Hemibagrus guttatus</name>
    <dbReference type="NCBI Taxonomy" id="175788"/>
    <lineage>
        <taxon>Eukaryota</taxon>
        <taxon>Metazoa</taxon>
        <taxon>Chordata</taxon>
        <taxon>Craniata</taxon>
        <taxon>Vertebrata</taxon>
        <taxon>Euteleostomi</taxon>
        <taxon>Actinopterygii</taxon>
        <taxon>Neopterygii</taxon>
        <taxon>Teleostei</taxon>
        <taxon>Ostariophysi</taxon>
        <taxon>Siluriformes</taxon>
        <taxon>Bagridae</taxon>
        <taxon>Hemibagrus</taxon>
    </lineage>
</organism>
<dbReference type="InterPro" id="IPR013783">
    <property type="entry name" value="Ig-like_fold"/>
</dbReference>
<dbReference type="GO" id="GO:0009986">
    <property type="term" value="C:cell surface"/>
    <property type="evidence" value="ECO:0007669"/>
    <property type="project" value="TreeGrafter"/>
</dbReference>
<dbReference type="FunFam" id="4.10.75.10:FF:000001">
    <property type="entry name" value="Anosmin 1"/>
    <property type="match status" value="1"/>
</dbReference>
<dbReference type="InterPro" id="IPR008197">
    <property type="entry name" value="WAP_dom"/>
</dbReference>
<feature type="region of interest" description="Disordered" evidence="1">
    <location>
        <begin position="421"/>
        <end position="444"/>
    </location>
</feature>
<dbReference type="CDD" id="cd00199">
    <property type="entry name" value="WAP"/>
    <property type="match status" value="1"/>
</dbReference>
<dbReference type="Pfam" id="PF00041">
    <property type="entry name" value="fn3"/>
    <property type="match status" value="2"/>
</dbReference>
<dbReference type="InterPro" id="IPR036645">
    <property type="entry name" value="Elafin-like_sf"/>
</dbReference>
<evidence type="ECO:0000259" key="2">
    <source>
        <dbReference type="PROSITE" id="PS50853"/>
    </source>
</evidence>
<dbReference type="Pfam" id="PF00095">
    <property type="entry name" value="WAP"/>
    <property type="match status" value="1"/>
</dbReference>
<dbReference type="InterPro" id="IPR042447">
    <property type="entry name" value="Anosmin-1"/>
</dbReference>
<comment type="caution">
    <text evidence="4">The sequence shown here is derived from an EMBL/GenBank/DDBJ whole genome shotgun (WGS) entry which is preliminary data.</text>
</comment>
<dbReference type="InterPro" id="IPR003961">
    <property type="entry name" value="FN3_dom"/>
</dbReference>
<evidence type="ECO:0008006" key="6">
    <source>
        <dbReference type="Google" id="ProtNLM"/>
    </source>
</evidence>
<gene>
    <name evidence="4" type="ORF">QTP70_026252</name>
</gene>
<evidence type="ECO:0000259" key="3">
    <source>
        <dbReference type="PROSITE" id="PS51390"/>
    </source>
</evidence>
<dbReference type="Gene3D" id="2.60.40.10">
    <property type="entry name" value="Immunoglobulins"/>
    <property type="match status" value="3"/>
</dbReference>
<dbReference type="PRINTS" id="PR00003">
    <property type="entry name" value="4DISULPHCORE"/>
</dbReference>
<feature type="domain" description="Fibronectin type-III" evidence="2">
    <location>
        <begin position="437"/>
        <end position="545"/>
    </location>
</feature>
<feature type="non-terminal residue" evidence="4">
    <location>
        <position position="1"/>
    </location>
</feature>
<keyword evidence="5" id="KW-1185">Reference proteome</keyword>
<evidence type="ECO:0000313" key="4">
    <source>
        <dbReference type="EMBL" id="KAK3543665.1"/>
    </source>
</evidence>
<dbReference type="InterPro" id="IPR040957">
    <property type="entry name" value="Anosmin-1_Cys_box"/>
</dbReference>
<feature type="region of interest" description="Disordered" evidence="1">
    <location>
        <begin position="550"/>
        <end position="570"/>
    </location>
</feature>
<name>A0AAE0R677_9TELE</name>
<reference evidence="4" key="1">
    <citation type="submission" date="2023-06" db="EMBL/GenBank/DDBJ databases">
        <title>Male Hemibagrus guttatus genome.</title>
        <authorList>
            <person name="Bian C."/>
        </authorList>
    </citation>
    <scope>NUCLEOTIDE SEQUENCE</scope>
    <source>
        <strain evidence="4">Male_cb2023</strain>
        <tissue evidence="4">Muscle</tissue>
    </source>
</reference>
<dbReference type="AlphaFoldDB" id="A0AAE0R677"/>
<proteinExistence type="predicted"/>
<sequence length="813" mass="89676">CVCERERDRALKTGAVCTRGRDGGSAMSSRSPSLWINAVVVAVSVIVGTAEVCARRQGESVLVESVSRARCASRCLSLHLTRISSLFKHSQGNGSLVWCQSHKQCSKCLEPCKASWDLRESECQDLCETVFPNKQSECVVSCEFFLSVESVKQGACPAPDRASGFAAACVESCESDVHCSAHKKCCSNGCGRTCQTPRNVYKDPSETDIVAPEPSFVGGRCSVRVLGGGRRSALQLGGGRRLALLLGCGRHSALRLGCGRRSAPPLGCGRRVGPFGLALAEEDFVWLSEVTEEEEDRTGRYCHTHRLESVIGLRTTTDRQTNGFGGVPLKPRSELTFLELPSGHLEVRWSSKFNISVEPVVYVVQQRWNYGIHPSEDDATPWQDVAQVTEERVELEEIRATRWYQFHVAAVNIHGTRGFTAPSKHFRSSRDPSPPPRPSGLKVSNLTVDSGGSVTVRLEWTLPKEPDVPIHHYKISWSWSAAGKTTIPSKKKRRKTIDGVNSSVNLEGLSVNSSYTVELQAVALWCSARLKSPKTALQFSTARENQHTKLTGKLKQVFPAPSGKSASSLEAGTPFYQDTQLQVRVYWKKRGDPTSSRFHIQWTPELCLHNQTKAPEKSVTHENFIHLSGLLFSCQYRVTVHTLRAKKHSELGTITFNTPSCPAIRGKSHKPIICPGEEVAVKVSAKPENLTASFTGNGENITGHFFWRISRPQPHQPITGFQVTWADVTVVNRENSIPNSIVSQSQILPPDHNFLEVLNLRPVSSYRLEVQVITSVGEGPATMKVFHTPSVSLAHKLKLHQHSGHQKHSSEKH</sequence>
<dbReference type="SUPFAM" id="SSF57256">
    <property type="entry name" value="Elafin-like"/>
    <property type="match status" value="1"/>
</dbReference>
<dbReference type="InterPro" id="IPR036116">
    <property type="entry name" value="FN3_sf"/>
</dbReference>
<feature type="domain" description="Fibronectin type-III" evidence="2">
    <location>
        <begin position="331"/>
        <end position="431"/>
    </location>
</feature>
<dbReference type="GO" id="GO:0030182">
    <property type="term" value="P:neuron differentiation"/>
    <property type="evidence" value="ECO:0007669"/>
    <property type="project" value="TreeGrafter"/>
</dbReference>
<dbReference type="PANTHER" id="PTHR14131:SF6">
    <property type="entry name" value="ANOSMIN-1-RELATED"/>
    <property type="match status" value="1"/>
</dbReference>
<dbReference type="Proteomes" id="UP001274896">
    <property type="component" value="Unassembled WGS sequence"/>
</dbReference>
<dbReference type="SUPFAM" id="SSF49265">
    <property type="entry name" value="Fibronectin type III"/>
    <property type="match status" value="2"/>
</dbReference>
<accession>A0AAE0R677</accession>
<dbReference type="PANTHER" id="PTHR14131">
    <property type="entry name" value="ANOSMIN"/>
    <property type="match status" value="1"/>
</dbReference>
<dbReference type="CDD" id="cd00063">
    <property type="entry name" value="FN3"/>
    <property type="match status" value="1"/>
</dbReference>
<dbReference type="Pfam" id="PF17869">
    <property type="entry name" value="Cys_box"/>
    <property type="match status" value="1"/>
</dbReference>
<dbReference type="PROSITE" id="PS51390">
    <property type="entry name" value="WAP"/>
    <property type="match status" value="1"/>
</dbReference>